<dbReference type="AlphaFoldDB" id="A0A6C0B8N6"/>
<protein>
    <submittedName>
        <fullName evidence="1">Uncharacterized protein</fullName>
    </submittedName>
</protein>
<dbReference type="EMBL" id="MN739101">
    <property type="protein sequence ID" value="QHS88597.1"/>
    <property type="molecule type" value="Genomic_DNA"/>
</dbReference>
<accession>A0A6C0B8N6</accession>
<proteinExistence type="predicted"/>
<sequence>MKPIKTRRKLRKQRKSRKIKGGTKINIEEFVAKLRAMVPFIEQRRADGMPDAVLVSEVQQTYGELLHAKCARADYPTVEEHLHNIKFLLSEFDKKYADATNLQRDSMEHQDSEMFPSSGSCLDAKLAWFTGFLVGQDIGITTHNKNAQISYIMSAAFKELSAFLNSKPSRYEYEDRCNKNRVLQDIIRNPDINKAIQKGIVHPDEVRDMFETIQLDYFENGFFADGPVPPIVAMAEPANVQVIGRQTLPFIAQGSQILDAQNNVIGRVVFNNYFKQWVSVIRPNGTNFMLQLVPGMKIGSP</sequence>
<reference evidence="1" key="1">
    <citation type="journal article" date="2020" name="Nature">
        <title>Giant virus diversity and host interactions through global metagenomics.</title>
        <authorList>
            <person name="Schulz F."/>
            <person name="Roux S."/>
            <person name="Paez-Espino D."/>
            <person name="Jungbluth S."/>
            <person name="Walsh D.A."/>
            <person name="Denef V.J."/>
            <person name="McMahon K.D."/>
            <person name="Konstantinidis K.T."/>
            <person name="Eloe-Fadrosh E.A."/>
            <person name="Kyrpides N.C."/>
            <person name="Woyke T."/>
        </authorList>
    </citation>
    <scope>NUCLEOTIDE SEQUENCE</scope>
    <source>
        <strain evidence="1">GVMAG-M-3300010158-55</strain>
    </source>
</reference>
<organism evidence="1">
    <name type="scientific">viral metagenome</name>
    <dbReference type="NCBI Taxonomy" id="1070528"/>
    <lineage>
        <taxon>unclassified sequences</taxon>
        <taxon>metagenomes</taxon>
        <taxon>organismal metagenomes</taxon>
    </lineage>
</organism>
<name>A0A6C0B8N6_9ZZZZ</name>
<evidence type="ECO:0000313" key="1">
    <source>
        <dbReference type="EMBL" id="QHS88597.1"/>
    </source>
</evidence>